<proteinExistence type="predicted"/>
<sequence>MNGKTPAISTSKEKNLTAEDLYSELIIMREQINKLIDKVLAVLPPKYGSDAWWEKSDREAVKQIKAGKGTTIHNKNELDAFFRKLGA</sequence>
<organism evidence="1 2">
    <name type="scientific">Candidatus Gottesmanbacteria bacterium RIFCSPHIGHO2_01_FULL_47_48</name>
    <dbReference type="NCBI Taxonomy" id="1798381"/>
    <lineage>
        <taxon>Bacteria</taxon>
        <taxon>Candidatus Gottesmaniibacteriota</taxon>
    </lineage>
</organism>
<reference evidence="1 2" key="1">
    <citation type="journal article" date="2016" name="Nat. Commun.">
        <title>Thousands of microbial genomes shed light on interconnected biogeochemical processes in an aquifer system.</title>
        <authorList>
            <person name="Anantharaman K."/>
            <person name="Brown C.T."/>
            <person name="Hug L.A."/>
            <person name="Sharon I."/>
            <person name="Castelle C.J."/>
            <person name="Probst A.J."/>
            <person name="Thomas B.C."/>
            <person name="Singh A."/>
            <person name="Wilkins M.J."/>
            <person name="Karaoz U."/>
            <person name="Brodie E.L."/>
            <person name="Williams K.H."/>
            <person name="Hubbard S.S."/>
            <person name="Banfield J.F."/>
        </authorList>
    </citation>
    <scope>NUCLEOTIDE SEQUENCE [LARGE SCALE GENOMIC DNA]</scope>
</reference>
<comment type="caution">
    <text evidence="1">The sequence shown here is derived from an EMBL/GenBank/DDBJ whole genome shotgun (WGS) entry which is preliminary data.</text>
</comment>
<dbReference type="EMBL" id="MFJK01000018">
    <property type="protein sequence ID" value="OGG17672.1"/>
    <property type="molecule type" value="Genomic_DNA"/>
</dbReference>
<name>A0A1F5ZZU4_9BACT</name>
<evidence type="ECO:0000313" key="1">
    <source>
        <dbReference type="EMBL" id="OGG17672.1"/>
    </source>
</evidence>
<gene>
    <name evidence="1" type="ORF">A2721_03140</name>
</gene>
<protein>
    <submittedName>
        <fullName evidence="1">Uncharacterized protein</fullName>
    </submittedName>
</protein>
<dbReference type="AlphaFoldDB" id="A0A1F5ZZU4"/>
<dbReference type="Proteomes" id="UP000177871">
    <property type="component" value="Unassembled WGS sequence"/>
</dbReference>
<dbReference type="STRING" id="1798381.A2721_03140"/>
<evidence type="ECO:0000313" key="2">
    <source>
        <dbReference type="Proteomes" id="UP000177871"/>
    </source>
</evidence>
<accession>A0A1F5ZZU4</accession>